<accession>A0AAW6HSI2</accession>
<dbReference type="AlphaFoldDB" id="A0AAW6HSI2"/>
<proteinExistence type="predicted"/>
<evidence type="ECO:0000313" key="2">
    <source>
        <dbReference type="Proteomes" id="UP001220702"/>
    </source>
</evidence>
<dbReference type="RefSeq" id="WP_375732341.1">
    <property type="nucleotide sequence ID" value="NZ_CP136975.1"/>
</dbReference>
<sequence>MSPYVGVNGWHIFAYIPLEEGTPSNVIGVAEKAGSVGGEAIAGQVCSSTLSVLLPLRLHGAQVGRYPTSASSAGGKAGAPVSTGAMSLRSGGREVWCDSCSGHGWSAAWHVVLRCWAVGLLGCWAVGLLGCWAVGLLGCWAVGVLECWSVGVLECWSVGVLECWSVGVLECWSVGVLECFSQCRQAFMGLAGVGGGFSR</sequence>
<comment type="caution">
    <text evidence="1">The sequence shown here is derived from an EMBL/GenBank/DDBJ whole genome shotgun (WGS) entry which is preliminary data.</text>
</comment>
<organism evidence="1 2">
    <name type="scientific">Xylella fastidiosa subsp. multiplex</name>
    <dbReference type="NCBI Taxonomy" id="644357"/>
    <lineage>
        <taxon>Bacteria</taxon>
        <taxon>Pseudomonadati</taxon>
        <taxon>Pseudomonadota</taxon>
        <taxon>Gammaproteobacteria</taxon>
        <taxon>Lysobacterales</taxon>
        <taxon>Lysobacteraceae</taxon>
        <taxon>Xylella</taxon>
    </lineage>
</organism>
<protein>
    <submittedName>
        <fullName evidence="1">Uncharacterized protein</fullName>
    </submittedName>
</protein>
<reference evidence="1" key="1">
    <citation type="submission" date="2021-11" db="EMBL/GenBank/DDBJ databases">
        <authorList>
            <person name="Denance N."/>
            <person name="Briand M."/>
            <person name="Dupas E."/>
            <person name="Durand K."/>
            <person name="Legendre B."/>
            <person name="Cunty A."/>
            <person name="Donnadieu C."/>
            <person name="Lopez Roques C."/>
            <person name="Cesbron S."/>
            <person name="Jacques M.A."/>
        </authorList>
    </citation>
    <scope>NUCLEOTIDE SEQUENCE</scope>
    <source>
        <strain evidence="1">CFBP8070</strain>
    </source>
</reference>
<reference evidence="1" key="2">
    <citation type="journal article" date="2023" name="Commun. Biol.">
        <title>Suspicions of two bridgehead invasions of Xylella fastidiosa subsp. multiplex in France.</title>
        <authorList>
            <person name="Dupas E."/>
            <person name="Durand K."/>
            <person name="Rieux A."/>
            <person name="Briand M."/>
            <person name="Pruvost O."/>
            <person name="Cunty A."/>
            <person name="Denance N."/>
            <person name="Donnadieu C."/>
            <person name="Legendre B."/>
            <person name="Lopez-Roques C."/>
            <person name="Cesbron S."/>
            <person name="Ravigne V."/>
            <person name="Jacques M.A."/>
        </authorList>
    </citation>
    <scope>NUCLEOTIDE SEQUENCE</scope>
    <source>
        <strain evidence="1">CFBP8070</strain>
    </source>
</reference>
<evidence type="ECO:0000313" key="1">
    <source>
        <dbReference type="EMBL" id="MDC6407753.1"/>
    </source>
</evidence>
<name>A0AAW6HSI2_XYLFS</name>
<gene>
    <name evidence="1" type="ORF">LOK82_03355</name>
</gene>
<dbReference type="Proteomes" id="UP001220702">
    <property type="component" value="Unassembled WGS sequence"/>
</dbReference>
<dbReference type="EMBL" id="JAJKGN010000001">
    <property type="protein sequence ID" value="MDC6407753.1"/>
    <property type="molecule type" value="Genomic_DNA"/>
</dbReference>